<dbReference type="RefSeq" id="XP_049265010.1">
    <property type="nucleotide sequence ID" value="XM_049405336.1"/>
</dbReference>
<dbReference type="GO" id="GO:0005634">
    <property type="term" value="C:nucleus"/>
    <property type="evidence" value="ECO:0007669"/>
    <property type="project" value="TreeGrafter"/>
</dbReference>
<dbReference type="InterPro" id="IPR050593">
    <property type="entry name" value="LovG"/>
</dbReference>
<protein>
    <submittedName>
        <fullName evidence="3">FSH3</fullName>
    </submittedName>
</protein>
<comment type="caution">
    <text evidence="3">The sequence shown here is derived from an EMBL/GenBank/DDBJ whole genome shotgun (WGS) entry which is preliminary data.</text>
</comment>
<accession>A0A8J5QQU5</accession>
<evidence type="ECO:0000313" key="3">
    <source>
        <dbReference type="EMBL" id="KAG7664778.1"/>
    </source>
</evidence>
<evidence type="ECO:0000259" key="2">
    <source>
        <dbReference type="Pfam" id="PF03959"/>
    </source>
</evidence>
<dbReference type="GeneID" id="73468461"/>
<evidence type="ECO:0000313" key="4">
    <source>
        <dbReference type="Proteomes" id="UP000694255"/>
    </source>
</evidence>
<sequence length="294" mass="33508">MAPKKSVEYKGKILFLHGYTQSASLFYAKTSALRKKLLKLGYKCIYLNGPYVLTPADLPSNDALSKFSSVTTSEDNDMTYRAWWVKQDSTNNKINLEKSIAAIRDYINHGQIISDPDDHTMNQQSPEEIEQENKLPIVGIIGFSQGAAFGGLIAHKFHELFEVDPLKFVILYSGFKLDTSKQAGNDQYHEHYPQTEEEVINSHFKYLHVYGELDTVVEESRAMSLFELTKGSSDLLKHPGGHFVPNSKLYVERVTNWIQNNEEKKEKEEVEVVEKKEEDDIDSLLDMMDGFGKV</sequence>
<organism evidence="3 4">
    <name type="scientific">[Candida] subhashii</name>
    <dbReference type="NCBI Taxonomy" id="561895"/>
    <lineage>
        <taxon>Eukaryota</taxon>
        <taxon>Fungi</taxon>
        <taxon>Dikarya</taxon>
        <taxon>Ascomycota</taxon>
        <taxon>Saccharomycotina</taxon>
        <taxon>Pichiomycetes</taxon>
        <taxon>Debaryomycetaceae</taxon>
        <taxon>Spathaspora</taxon>
    </lineage>
</organism>
<dbReference type="GO" id="GO:0005737">
    <property type="term" value="C:cytoplasm"/>
    <property type="evidence" value="ECO:0007669"/>
    <property type="project" value="TreeGrafter"/>
</dbReference>
<dbReference type="OrthoDB" id="2094269at2759"/>
<dbReference type="Pfam" id="PF03959">
    <property type="entry name" value="FSH1"/>
    <property type="match status" value="1"/>
</dbReference>
<dbReference type="InterPro" id="IPR005645">
    <property type="entry name" value="FSH-like_dom"/>
</dbReference>
<dbReference type="PANTHER" id="PTHR48070">
    <property type="entry name" value="ESTERASE OVCA2"/>
    <property type="match status" value="1"/>
</dbReference>
<dbReference type="EMBL" id="JAGSYN010000064">
    <property type="protein sequence ID" value="KAG7664778.1"/>
    <property type="molecule type" value="Genomic_DNA"/>
</dbReference>
<keyword evidence="4" id="KW-1185">Reference proteome</keyword>
<dbReference type="AlphaFoldDB" id="A0A8J5QQU5"/>
<feature type="domain" description="Serine hydrolase" evidence="2">
    <location>
        <begin position="9"/>
        <end position="253"/>
    </location>
</feature>
<keyword evidence="1" id="KW-0378">Hydrolase</keyword>
<reference evidence="3 4" key="1">
    <citation type="journal article" date="2021" name="DNA Res.">
        <title>Genome analysis of Candida subhashii reveals its hybrid nature and dual mitochondrial genome conformations.</title>
        <authorList>
            <person name="Mixao V."/>
            <person name="Hegedusova E."/>
            <person name="Saus E."/>
            <person name="Pryszcz L.P."/>
            <person name="Cillingova A."/>
            <person name="Nosek J."/>
            <person name="Gabaldon T."/>
        </authorList>
    </citation>
    <scope>NUCLEOTIDE SEQUENCE [LARGE SCALE GENOMIC DNA]</scope>
    <source>
        <strain evidence="3 4">CBS 10753</strain>
    </source>
</reference>
<gene>
    <name evidence="3" type="ORF">J8A68_001660</name>
</gene>
<dbReference type="Proteomes" id="UP000694255">
    <property type="component" value="Unassembled WGS sequence"/>
</dbReference>
<proteinExistence type="predicted"/>
<dbReference type="GO" id="GO:0016787">
    <property type="term" value="F:hydrolase activity"/>
    <property type="evidence" value="ECO:0007669"/>
    <property type="project" value="UniProtKB-KW"/>
</dbReference>
<name>A0A8J5QQU5_9ASCO</name>
<evidence type="ECO:0000256" key="1">
    <source>
        <dbReference type="ARBA" id="ARBA00022801"/>
    </source>
</evidence>
<dbReference type="PANTHER" id="PTHR48070:SF6">
    <property type="entry name" value="ESTERASE OVCA2"/>
    <property type="match status" value="1"/>
</dbReference>